<keyword evidence="2" id="KW-1185">Reference proteome</keyword>
<evidence type="ECO:0000313" key="1">
    <source>
        <dbReference type="EMBL" id="AKU97261.1"/>
    </source>
</evidence>
<dbReference type="RefSeq" id="WP_146648425.1">
    <property type="nucleotide sequence ID" value="NZ_CP012333.1"/>
</dbReference>
<sequence>MKEFEFGDPSVSISRAGMGPFLAAFGAYQSRGEKVVKRHLGVEELSADPSTRYPLSGYLSAMRELQEQFGFSFIRKMGTLVFEKAVFPPGLDSAAKVLASLNQAFYMNHPNAEEGKIGGYQWKADGDARGIMFCDNPYPCSLDTGILEGITSRFSANWKVSHDEAMPCRAKGGDSCTYVVEW</sequence>
<reference evidence="1 2" key="1">
    <citation type="submission" date="2015-08" db="EMBL/GenBank/DDBJ databases">
        <authorList>
            <person name="Babu N.S."/>
            <person name="Beckwith C.J."/>
            <person name="Beseler K.G."/>
            <person name="Brison A."/>
            <person name="Carone J.V."/>
            <person name="Caskin T.P."/>
            <person name="Diamond M."/>
            <person name="Durham M.E."/>
            <person name="Foxe J.M."/>
            <person name="Go M."/>
            <person name="Henderson B.A."/>
            <person name="Jones I.B."/>
            <person name="McGettigan J.A."/>
            <person name="Micheletti S.J."/>
            <person name="Nasrallah M.E."/>
            <person name="Ortiz D."/>
            <person name="Piller C.R."/>
            <person name="Privatt S.R."/>
            <person name="Schneider S.L."/>
            <person name="Sharp S."/>
            <person name="Smith T.C."/>
            <person name="Stanton J.D."/>
            <person name="Ullery H.E."/>
            <person name="Wilson R.J."/>
            <person name="Serrano M.G."/>
            <person name="Buck G."/>
            <person name="Lee V."/>
            <person name="Wang Y."/>
            <person name="Carvalho R."/>
            <person name="Voegtly L."/>
            <person name="Shi R."/>
            <person name="Duckworth R."/>
            <person name="Johnson A."/>
            <person name="Loviza R."/>
            <person name="Walstead R."/>
            <person name="Shah Z."/>
            <person name="Kiflezghi M."/>
            <person name="Wade K."/>
            <person name="Ball S.L."/>
            <person name="Bradley K.W."/>
            <person name="Asai D.J."/>
            <person name="Bowman C.A."/>
            <person name="Russell D.A."/>
            <person name="Pope W.H."/>
            <person name="Jacobs-Sera D."/>
            <person name="Hendrix R.W."/>
            <person name="Hatfull G.F."/>
        </authorList>
    </citation>
    <scope>NUCLEOTIDE SEQUENCE [LARGE SCALE GENOMIC DNA]</scope>
    <source>
        <strain evidence="1 2">DSM 27648</strain>
    </source>
</reference>
<dbReference type="Proteomes" id="UP000064967">
    <property type="component" value="Chromosome"/>
</dbReference>
<proteinExistence type="predicted"/>
<dbReference type="STRING" id="1391654.AKJ09_03925"/>
<name>A0A0K1PV73_9BACT</name>
<protein>
    <recommendedName>
        <fullName evidence="3">4-vinyl reductase 4VR domain-containing protein</fullName>
    </recommendedName>
</protein>
<dbReference type="AlphaFoldDB" id="A0A0K1PV73"/>
<evidence type="ECO:0008006" key="3">
    <source>
        <dbReference type="Google" id="ProtNLM"/>
    </source>
</evidence>
<dbReference type="KEGG" id="llu:AKJ09_03925"/>
<evidence type="ECO:0000313" key="2">
    <source>
        <dbReference type="Proteomes" id="UP000064967"/>
    </source>
</evidence>
<organism evidence="1 2">
    <name type="scientific">Labilithrix luteola</name>
    <dbReference type="NCBI Taxonomy" id="1391654"/>
    <lineage>
        <taxon>Bacteria</taxon>
        <taxon>Pseudomonadati</taxon>
        <taxon>Myxococcota</taxon>
        <taxon>Polyangia</taxon>
        <taxon>Polyangiales</taxon>
        <taxon>Labilitrichaceae</taxon>
        <taxon>Labilithrix</taxon>
    </lineage>
</organism>
<dbReference type="EMBL" id="CP012333">
    <property type="protein sequence ID" value="AKU97261.1"/>
    <property type="molecule type" value="Genomic_DNA"/>
</dbReference>
<accession>A0A0K1PV73</accession>
<gene>
    <name evidence="1" type="ORF">AKJ09_03925</name>
</gene>
<dbReference type="OrthoDB" id="5380756at2"/>